<feature type="domain" description="Glycoside hydrolase family 3 N-terminal" evidence="4">
    <location>
        <begin position="30"/>
        <end position="324"/>
    </location>
</feature>
<evidence type="ECO:0000313" key="5">
    <source>
        <dbReference type="EMBL" id="BCJ31239.1"/>
    </source>
</evidence>
<dbReference type="Pfam" id="PF00933">
    <property type="entry name" value="Glyco_hydro_3"/>
    <property type="match status" value="1"/>
</dbReference>
<sequence length="492" mass="50468">MTDDPSLRSQALRTLLAAFPTATAPDWVRRLGDQGLGGVVLFGHNIVDESQVTGLISTLRAGRPELIVALDEEGGDVTRLGYTSGSRYPGNAALGAVDDENLTRQVYAALGGELAALGITLDLAPTVDVNSAPDNPVIGTRSFGTDPARVAAHTVAAVRGLGDAGVAACAKHFPGHGATRVDSHEAVPVVDAPLSVLRERDLPPFAAAIGAGAPAIMTAHLRVPALTGDLPATFSPAALGDLLRGELGFGGAIITDALEMGGAAGDAGMGIAAVRSLAAGADLLCLGAKITEELVEATVAEIVAAVHDGRLPAERLADAARRCAVLAAATRADRATGGVSVPVPDEIGLAAARRALRVYGTLPRSPRPLIVELDAPPTIAVGEVPWGLLPYLEATDAPADLVRLRPLSDEPVDVDALARRAAGGPLILVSRDTHRHARIREVIEQVTAAYPQVVLVEMGWPAWRPPRAVGYLATFGAGPANARAAAEALLTG</sequence>
<name>A0A810L7U3_9ACTN</name>
<proteinExistence type="inferred from homology"/>
<dbReference type="EMBL" id="AP023354">
    <property type="protein sequence ID" value="BCJ31239.1"/>
    <property type="molecule type" value="Genomic_DNA"/>
</dbReference>
<evidence type="ECO:0000313" key="6">
    <source>
        <dbReference type="Proteomes" id="UP000680750"/>
    </source>
</evidence>
<evidence type="ECO:0000256" key="3">
    <source>
        <dbReference type="ARBA" id="ARBA00023295"/>
    </source>
</evidence>
<dbReference type="InterPro" id="IPR050226">
    <property type="entry name" value="NagZ_Beta-hexosaminidase"/>
</dbReference>
<dbReference type="Proteomes" id="UP000680750">
    <property type="component" value="Chromosome"/>
</dbReference>
<evidence type="ECO:0000256" key="1">
    <source>
        <dbReference type="ARBA" id="ARBA00005336"/>
    </source>
</evidence>
<accession>A0A810L7U3</accession>
<evidence type="ECO:0000256" key="2">
    <source>
        <dbReference type="ARBA" id="ARBA00022801"/>
    </source>
</evidence>
<dbReference type="GO" id="GO:0005975">
    <property type="term" value="P:carbohydrate metabolic process"/>
    <property type="evidence" value="ECO:0007669"/>
    <property type="project" value="InterPro"/>
</dbReference>
<dbReference type="PANTHER" id="PTHR30480:SF16">
    <property type="entry name" value="GLYCOSIDE HYDROLASE FAMILY 3 DOMAIN PROTEIN"/>
    <property type="match status" value="1"/>
</dbReference>
<dbReference type="GO" id="GO:0009254">
    <property type="term" value="P:peptidoglycan turnover"/>
    <property type="evidence" value="ECO:0007669"/>
    <property type="project" value="TreeGrafter"/>
</dbReference>
<dbReference type="Gene3D" id="3.20.20.300">
    <property type="entry name" value="Glycoside hydrolase, family 3, N-terminal domain"/>
    <property type="match status" value="1"/>
</dbReference>
<protein>
    <submittedName>
        <fullName evidence="5">Sugar hydrolase</fullName>
    </submittedName>
</protein>
<dbReference type="InterPro" id="IPR036962">
    <property type="entry name" value="Glyco_hydro_3_N_sf"/>
</dbReference>
<comment type="similarity">
    <text evidence="1">Belongs to the glycosyl hydrolase 3 family.</text>
</comment>
<keyword evidence="3" id="KW-0326">Glycosidase</keyword>
<dbReference type="OrthoDB" id="9805821at2"/>
<dbReference type="AlphaFoldDB" id="A0A810L7U3"/>
<dbReference type="SUPFAM" id="SSF51445">
    <property type="entry name" value="(Trans)glycosidases"/>
    <property type="match status" value="1"/>
</dbReference>
<evidence type="ECO:0000259" key="4">
    <source>
        <dbReference type="Pfam" id="PF00933"/>
    </source>
</evidence>
<dbReference type="PANTHER" id="PTHR30480">
    <property type="entry name" value="BETA-HEXOSAMINIDASE-RELATED"/>
    <property type="match status" value="1"/>
</dbReference>
<keyword evidence="2 5" id="KW-0378">Hydrolase</keyword>
<dbReference type="RefSeq" id="WP_030444463.1">
    <property type="nucleotide sequence ID" value="NZ_AP023354.1"/>
</dbReference>
<dbReference type="KEGG" id="aser:Asera_53470"/>
<keyword evidence="6" id="KW-1185">Reference proteome</keyword>
<dbReference type="InterPro" id="IPR017853">
    <property type="entry name" value="GH"/>
</dbReference>
<reference evidence="5" key="1">
    <citation type="submission" date="2020-08" db="EMBL/GenBank/DDBJ databases">
        <title>Whole genome shotgun sequence of Actinocatenispora sera NBRC 101916.</title>
        <authorList>
            <person name="Komaki H."/>
            <person name="Tamura T."/>
        </authorList>
    </citation>
    <scope>NUCLEOTIDE SEQUENCE</scope>
    <source>
        <strain evidence="5">NBRC 101916</strain>
    </source>
</reference>
<dbReference type="InterPro" id="IPR001764">
    <property type="entry name" value="Glyco_hydro_3_N"/>
</dbReference>
<organism evidence="5 6">
    <name type="scientific">Actinocatenispora sera</name>
    <dbReference type="NCBI Taxonomy" id="390989"/>
    <lineage>
        <taxon>Bacteria</taxon>
        <taxon>Bacillati</taxon>
        <taxon>Actinomycetota</taxon>
        <taxon>Actinomycetes</taxon>
        <taxon>Micromonosporales</taxon>
        <taxon>Micromonosporaceae</taxon>
        <taxon>Actinocatenispora</taxon>
    </lineage>
</organism>
<dbReference type="GO" id="GO:0004553">
    <property type="term" value="F:hydrolase activity, hydrolyzing O-glycosyl compounds"/>
    <property type="evidence" value="ECO:0007669"/>
    <property type="project" value="InterPro"/>
</dbReference>
<gene>
    <name evidence="5" type="ORF">Asera_53470</name>
</gene>